<feature type="region of interest" description="Disordered" evidence="6">
    <location>
        <begin position="635"/>
        <end position="654"/>
    </location>
</feature>
<dbReference type="AlphaFoldDB" id="A0A9Q0AQY8"/>
<evidence type="ECO:0000313" key="9">
    <source>
        <dbReference type="Proteomes" id="UP000829685"/>
    </source>
</evidence>
<evidence type="ECO:0000313" key="8">
    <source>
        <dbReference type="EMBL" id="KAI1874707.1"/>
    </source>
</evidence>
<dbReference type="Gene3D" id="4.10.240.10">
    <property type="entry name" value="Zn(2)-C6 fungal-type DNA-binding domain"/>
    <property type="match status" value="2"/>
</dbReference>
<dbReference type="InterPro" id="IPR036864">
    <property type="entry name" value="Zn2-C6_fun-type_DNA-bd_sf"/>
</dbReference>
<dbReference type="GO" id="GO:0000981">
    <property type="term" value="F:DNA-binding transcription factor activity, RNA polymerase II-specific"/>
    <property type="evidence" value="ECO:0007669"/>
    <property type="project" value="InterPro"/>
</dbReference>
<dbReference type="SMART" id="SM00906">
    <property type="entry name" value="Fungal_trans"/>
    <property type="match status" value="1"/>
</dbReference>
<proteinExistence type="predicted"/>
<evidence type="ECO:0000256" key="4">
    <source>
        <dbReference type="ARBA" id="ARBA00023163"/>
    </source>
</evidence>
<dbReference type="PANTHER" id="PTHR47338:SF7">
    <property type="entry name" value="ZN(II)2CYS6 TRANSCRIPTION FACTOR (EUROFUNG)"/>
    <property type="match status" value="1"/>
</dbReference>
<evidence type="ECO:0000256" key="1">
    <source>
        <dbReference type="ARBA" id="ARBA00004123"/>
    </source>
</evidence>
<dbReference type="Pfam" id="PF04082">
    <property type="entry name" value="Fungal_trans"/>
    <property type="match status" value="1"/>
</dbReference>
<keyword evidence="9" id="KW-1185">Reference proteome</keyword>
<organism evidence="8 9">
    <name type="scientific">Neoarthrinium moseri</name>
    <dbReference type="NCBI Taxonomy" id="1658444"/>
    <lineage>
        <taxon>Eukaryota</taxon>
        <taxon>Fungi</taxon>
        <taxon>Dikarya</taxon>
        <taxon>Ascomycota</taxon>
        <taxon>Pezizomycotina</taxon>
        <taxon>Sordariomycetes</taxon>
        <taxon>Xylariomycetidae</taxon>
        <taxon>Amphisphaeriales</taxon>
        <taxon>Apiosporaceae</taxon>
        <taxon>Neoarthrinium</taxon>
    </lineage>
</organism>
<dbReference type="GO" id="GO:0003677">
    <property type="term" value="F:DNA binding"/>
    <property type="evidence" value="ECO:0007669"/>
    <property type="project" value="InterPro"/>
</dbReference>
<evidence type="ECO:0000259" key="7">
    <source>
        <dbReference type="PROSITE" id="PS50048"/>
    </source>
</evidence>
<feature type="region of interest" description="Disordered" evidence="6">
    <location>
        <begin position="704"/>
        <end position="738"/>
    </location>
</feature>
<comment type="caution">
    <text evidence="8">The sequence shown here is derived from an EMBL/GenBank/DDBJ whole genome shotgun (WGS) entry which is preliminary data.</text>
</comment>
<feature type="domain" description="Zn(2)-C6 fungal-type" evidence="7">
    <location>
        <begin position="94"/>
        <end position="124"/>
    </location>
</feature>
<reference evidence="8" key="1">
    <citation type="submission" date="2021-03" db="EMBL/GenBank/DDBJ databases">
        <title>Revisited historic fungal species revealed as producer of novel bioactive compounds through whole genome sequencing and comparative genomics.</title>
        <authorList>
            <person name="Vignolle G.A."/>
            <person name="Hochenegger N."/>
            <person name="Mach R.L."/>
            <person name="Mach-Aigner A.R."/>
            <person name="Javad Rahimi M."/>
            <person name="Salim K.A."/>
            <person name="Chan C.M."/>
            <person name="Lim L.B.L."/>
            <person name="Cai F."/>
            <person name="Druzhinina I.S."/>
            <person name="U'Ren J.M."/>
            <person name="Derntl C."/>
        </authorList>
    </citation>
    <scope>NUCLEOTIDE SEQUENCE</scope>
    <source>
        <strain evidence="8">TUCIM 5799</strain>
    </source>
</reference>
<dbReference type="SMART" id="SM00066">
    <property type="entry name" value="GAL4"/>
    <property type="match status" value="2"/>
</dbReference>
<feature type="compositionally biased region" description="Basic and acidic residues" evidence="6">
    <location>
        <begin position="635"/>
        <end position="648"/>
    </location>
</feature>
<evidence type="ECO:0000256" key="2">
    <source>
        <dbReference type="ARBA" id="ARBA00022723"/>
    </source>
</evidence>
<dbReference type="Proteomes" id="UP000829685">
    <property type="component" value="Unassembled WGS sequence"/>
</dbReference>
<evidence type="ECO:0000256" key="6">
    <source>
        <dbReference type="SAM" id="MobiDB-lite"/>
    </source>
</evidence>
<dbReference type="GO" id="GO:0005634">
    <property type="term" value="C:nucleus"/>
    <property type="evidence" value="ECO:0007669"/>
    <property type="project" value="UniProtKB-SubCell"/>
</dbReference>
<dbReference type="InterPro" id="IPR007219">
    <property type="entry name" value="XnlR_reg_dom"/>
</dbReference>
<comment type="subcellular location">
    <subcellularLocation>
        <location evidence="1">Nucleus</location>
    </subcellularLocation>
</comment>
<dbReference type="EMBL" id="JAFIMR010000009">
    <property type="protein sequence ID" value="KAI1874707.1"/>
    <property type="molecule type" value="Genomic_DNA"/>
</dbReference>
<keyword evidence="5" id="KW-0539">Nucleus</keyword>
<feature type="compositionally biased region" description="Basic and acidic residues" evidence="6">
    <location>
        <begin position="714"/>
        <end position="728"/>
    </location>
</feature>
<dbReference type="GO" id="GO:0008270">
    <property type="term" value="F:zinc ion binding"/>
    <property type="evidence" value="ECO:0007669"/>
    <property type="project" value="InterPro"/>
</dbReference>
<dbReference type="GO" id="GO:0006351">
    <property type="term" value="P:DNA-templated transcription"/>
    <property type="evidence" value="ECO:0007669"/>
    <property type="project" value="InterPro"/>
</dbReference>
<dbReference type="CDD" id="cd00067">
    <property type="entry name" value="GAL4"/>
    <property type="match status" value="2"/>
</dbReference>
<keyword evidence="3" id="KW-0805">Transcription regulation</keyword>
<sequence length="770" mass="85511">MLKFGVLWPHASIERVVVADEARRQKAAGWTPMDNILRPLRPVEGASRAPNRTPVSAPAPVAVPGQVATAAATAAAPAAPSPAPHIADSSKRQTCLQCRVRKVRCDGRHKVCRNCERLDFECSFQQSPGQSAAQQGSRLPERRRRMQACLSCRSKKIRCLGELPECSNCVKKGLGCAYPEPRKRLPAGGLGQGDSYTAASTEWEGQSDLDVAGPAPDMAPDPETLNGLVDDYFRHLYPLTSYAFLHKATVVQRCQDGTIDAPLKLAICAIVALLLRRTALCHDVWIQQAEQVILQQLGQPSIFRLQALLLIVRYRIESGEFPTAFMLAALAARSALGLRLNFERTELPPLAQEARRRLFWSLFILDDFFCVGLREFELCPQETIHLQLPCDEELFEAGQYCRTGMLQQDPLEVPATIGLRGVSLRLVSIRREVMRFKRRVGLQEMQPASIATSIKRFEQQLKVLQAGLSPSEQYSVFNLVNCKLPVQFTMLHLSWNQCFCDMYRLFLDGYSEAAPSPVLAAIHPGNREAMQQKCLEHAENNVQIVSDFWNNCDRTSILERDTAVCAFEAARIIMFLASVSSSKSLMDTAIRKATLCLDVITHFFTHSAATRTLRNKLERIIGGYSARLALQHKEALREPDPPEPRPSDRISQYASSRQKLSVQSLLLQSNFVDDSDQITISPVARVTHGTRLDEEGCGIVQNDTLRNTTDVPGMDDRMSLDDVSEETKTPNAAEGGEEEVSFDLNPWMGFPGKDDVYGIPGLSGGLDAEY</sequence>
<evidence type="ECO:0000256" key="5">
    <source>
        <dbReference type="ARBA" id="ARBA00023242"/>
    </source>
</evidence>
<dbReference type="PANTHER" id="PTHR47338">
    <property type="entry name" value="ZN(II)2CYS6 TRANSCRIPTION FACTOR (EUROFUNG)-RELATED"/>
    <property type="match status" value="1"/>
</dbReference>
<keyword evidence="4" id="KW-0804">Transcription</keyword>
<dbReference type="SUPFAM" id="SSF57701">
    <property type="entry name" value="Zn2/Cys6 DNA-binding domain"/>
    <property type="match status" value="2"/>
</dbReference>
<dbReference type="PROSITE" id="PS50048">
    <property type="entry name" value="ZN2_CY6_FUNGAL_2"/>
    <property type="match status" value="2"/>
</dbReference>
<dbReference type="InterPro" id="IPR050815">
    <property type="entry name" value="TF_fung"/>
</dbReference>
<keyword evidence="2" id="KW-0479">Metal-binding</keyword>
<protein>
    <recommendedName>
        <fullName evidence="7">Zn(2)-C6 fungal-type domain-containing protein</fullName>
    </recommendedName>
</protein>
<gene>
    <name evidence="8" type="ORF">JX265_004915</name>
</gene>
<dbReference type="PROSITE" id="PS00463">
    <property type="entry name" value="ZN2_CY6_FUNGAL_1"/>
    <property type="match status" value="1"/>
</dbReference>
<dbReference type="PRINTS" id="PR00755">
    <property type="entry name" value="AFLATOXINBRP"/>
</dbReference>
<name>A0A9Q0AQY8_9PEZI</name>
<dbReference type="CDD" id="cd12148">
    <property type="entry name" value="fungal_TF_MHR"/>
    <property type="match status" value="1"/>
</dbReference>
<accession>A0A9Q0AQY8</accession>
<evidence type="ECO:0000256" key="3">
    <source>
        <dbReference type="ARBA" id="ARBA00023015"/>
    </source>
</evidence>
<dbReference type="InterPro" id="IPR001138">
    <property type="entry name" value="Zn2Cys6_DnaBD"/>
</dbReference>
<dbReference type="Pfam" id="PF00172">
    <property type="entry name" value="Zn_clus"/>
    <property type="match status" value="2"/>
</dbReference>
<feature type="domain" description="Zn(2)-C6 fungal-type" evidence="7">
    <location>
        <begin position="148"/>
        <end position="178"/>
    </location>
</feature>